<dbReference type="PROSITE" id="PS50109">
    <property type="entry name" value="HIS_KIN"/>
    <property type="match status" value="1"/>
</dbReference>
<evidence type="ECO:0000256" key="1">
    <source>
        <dbReference type="ARBA" id="ARBA00000085"/>
    </source>
</evidence>
<evidence type="ECO:0000259" key="21">
    <source>
        <dbReference type="PROSITE" id="PS50113"/>
    </source>
</evidence>
<dbReference type="Gene3D" id="1.10.287.130">
    <property type="match status" value="1"/>
</dbReference>
<evidence type="ECO:0000313" key="23">
    <source>
        <dbReference type="EMBL" id="RAI97572.1"/>
    </source>
</evidence>
<keyword evidence="24" id="KW-1185">Reference proteome</keyword>
<evidence type="ECO:0000256" key="4">
    <source>
        <dbReference type="ARBA" id="ARBA00022475"/>
    </source>
</evidence>
<dbReference type="CDD" id="cd00156">
    <property type="entry name" value="REC"/>
    <property type="match status" value="1"/>
</dbReference>
<comment type="catalytic activity">
    <reaction evidence="1">
        <text>ATP + protein L-histidine = ADP + protein N-phospho-L-histidine.</text>
        <dbReference type="EC" id="2.7.13.3"/>
    </reaction>
</comment>
<dbReference type="SUPFAM" id="SSF52172">
    <property type="entry name" value="CheY-like"/>
    <property type="match status" value="2"/>
</dbReference>
<name>A0A327Q2Z9_9BACT</name>
<dbReference type="InterPro" id="IPR029016">
    <property type="entry name" value="GAF-like_dom_sf"/>
</dbReference>
<dbReference type="CDD" id="cd17546">
    <property type="entry name" value="REC_hyHK_CKI1_RcsC-like"/>
    <property type="match status" value="1"/>
</dbReference>
<dbReference type="GO" id="GO:0005524">
    <property type="term" value="F:ATP binding"/>
    <property type="evidence" value="ECO:0007669"/>
    <property type="project" value="UniProtKB-KW"/>
</dbReference>
<keyword evidence="8" id="KW-0547">Nucleotide-binding</keyword>
<dbReference type="Pfam" id="PF13426">
    <property type="entry name" value="PAS_9"/>
    <property type="match status" value="1"/>
</dbReference>
<dbReference type="Pfam" id="PF08448">
    <property type="entry name" value="PAS_4"/>
    <property type="match status" value="2"/>
</dbReference>
<dbReference type="Pfam" id="PF00072">
    <property type="entry name" value="Response_reg"/>
    <property type="match status" value="2"/>
</dbReference>
<dbReference type="CDD" id="cd00082">
    <property type="entry name" value="HisKA"/>
    <property type="match status" value="1"/>
</dbReference>
<feature type="domain" description="PAS" evidence="20">
    <location>
        <begin position="167"/>
        <end position="237"/>
    </location>
</feature>
<evidence type="ECO:0000259" key="22">
    <source>
        <dbReference type="PROSITE" id="PS50894"/>
    </source>
</evidence>
<evidence type="ECO:0000259" key="20">
    <source>
        <dbReference type="PROSITE" id="PS50112"/>
    </source>
</evidence>
<feature type="domain" description="PAC" evidence="21">
    <location>
        <begin position="488"/>
        <end position="539"/>
    </location>
</feature>
<dbReference type="OrthoDB" id="9811889at2"/>
<feature type="modified residue" description="4-aspartylphosphate" evidence="17">
    <location>
        <position position="1112"/>
    </location>
</feature>
<evidence type="ECO:0000259" key="19">
    <source>
        <dbReference type="PROSITE" id="PS50110"/>
    </source>
</evidence>
<keyword evidence="12" id="KW-0902">Two-component regulatory system</keyword>
<dbReference type="SUPFAM" id="SSF47384">
    <property type="entry name" value="Homodimeric domain of signal transducing histidine kinase"/>
    <property type="match status" value="1"/>
</dbReference>
<dbReference type="SUPFAM" id="SSF55785">
    <property type="entry name" value="PYP-like sensor domain (PAS domain)"/>
    <property type="match status" value="5"/>
</dbReference>
<dbReference type="PROSITE" id="PS50113">
    <property type="entry name" value="PAC"/>
    <property type="match status" value="2"/>
</dbReference>
<proteinExistence type="predicted"/>
<dbReference type="InterPro" id="IPR035965">
    <property type="entry name" value="PAS-like_dom_sf"/>
</dbReference>
<evidence type="ECO:0000256" key="3">
    <source>
        <dbReference type="ARBA" id="ARBA00012438"/>
    </source>
</evidence>
<dbReference type="CDD" id="cd16922">
    <property type="entry name" value="HATPase_EvgS-ArcB-TorS-like"/>
    <property type="match status" value="1"/>
</dbReference>
<dbReference type="PROSITE" id="PS50110">
    <property type="entry name" value="RESPONSE_REGULATORY"/>
    <property type="match status" value="2"/>
</dbReference>
<dbReference type="InterPro" id="IPR003594">
    <property type="entry name" value="HATPase_dom"/>
</dbReference>
<dbReference type="SUPFAM" id="SSF55781">
    <property type="entry name" value="GAF domain-like"/>
    <property type="match status" value="1"/>
</dbReference>
<dbReference type="Pfam" id="PF02518">
    <property type="entry name" value="HATPase_c"/>
    <property type="match status" value="1"/>
</dbReference>
<keyword evidence="6" id="KW-0808">Transferase</keyword>
<evidence type="ECO:0000256" key="16">
    <source>
        <dbReference type="PROSITE-ProRule" id="PRU00110"/>
    </source>
</evidence>
<feature type="domain" description="PAS" evidence="20">
    <location>
        <begin position="289"/>
        <end position="359"/>
    </location>
</feature>
<evidence type="ECO:0000256" key="8">
    <source>
        <dbReference type="ARBA" id="ARBA00022741"/>
    </source>
</evidence>
<dbReference type="InterPro" id="IPR003018">
    <property type="entry name" value="GAF"/>
</dbReference>
<dbReference type="CDD" id="cd00130">
    <property type="entry name" value="PAS"/>
    <property type="match status" value="3"/>
</dbReference>
<sequence>MMNKNPVPHNEKERVKALRSYKLLDSENEEAFDNIVQIASAVCKVPISLITLIDENRQWIKAKIGMDIVETAREDSFCQYTILHNELLEIQDATKDDRLNKMEAVTGDDHIRFYAGYPLVDPKGYAIGSLCVIDKEPHQLNDEQRRILKLLAGQVVALVLMRKENETFRNYQQLFELSNAIIVVLGFDGYFKEINPAFCRLLGWSKEELLAKHIVDFVHPDDRDSVIEKMQQLGDSQPTSNIERRYLKKSGEYAYIKWDTTPDIAGELIYGIGRDVTAEKHAQELVRITNDKLRAFFEHSQGLMCTHDLQGNFISVNQAGASLLGYTVEEVLGKSLFDIVPATQHTGLRAYLHEMLTVGKSQGQMTTVHKNGSRLVWLYNNIVEQGINDEPYVIANAIDISERHKLEKDLERTREMLELTNHMARIGGWMIDMAKDVVYWTTVTSEIHEVPPMFVPTLSNAINFFKKGESYQQITRAINQARNHGKSWDLELQLITAKGREIWVRTQGHADMENGTARRMYGTFQDIDHRKKTELEAERSRKLLREVLAAASEVSIIATDLEGRITVFNSGAERLLGYQAAELLGKQFIPELHDAQEVEEKKLALLKEYNITLNEFEAMTYIPNQKGSEQGEWTFITKHRERKTVSLVITPIRDVDNNQIGYLGIATDISERKKAEQDFLRERARLLSFVEHAPAAVAMFDKKLCYIAASKRWMEEYHLSGNIIGESHYDVFPNISDEWKDIHQQVLKGVVMKRDEEVWRPAGWKHNQYLRWEVRPWFLLDNTIGGIMMFTQDITESVIQREELKHAKQIAEQVSVAKSEFLANMSHEIRTPLNGVIGFTDLVLKTKLTETQQQYLTIVNQSGNVLLSIINDILDLSKIEAGKFELDEERCDLFEMGSQAADIIAYQAQKKGVEILLNIATDLPRFIYIDALRLKQVLVNLLGNASKFTERGEIELKIEALSDLVEGEIALRFEVRDTGIGIKPEKQAKIFEAFSQEDASTTKKYGGTGIGLTISNKILALMGSKLQLLSTPGVGSTFYFDVTCKAETGDAEAWTPIEEIKHVLIVDDNLHNREILKQMLLLKGIQSTTVSNGLEAIQQLASGTEFDLLMVDYHMPYMDGLETIRKVRENFFDHGLEKPIILLHSSSDDETIISGCETLHVRHRLVKPIKMWELYQTLQRLYKPIEEGLQQNAMQDVLGGDLRAQIMVVEDNAVNMLLTKTILKKFAPNVDLIEVTNGIDAVKLTFQQRPDLILMDVQIPEMNGYEATQKIREWEQHNNYPHIPIIALTAGNIKGEREKCLAAGMDDFLSKPVVEESIIAVLKKWLNASIIQEIKPMPIENPSEHFNMDVLTMYLGEDNISPEILELSVNEITKSLQTLEESIETKNLEGVKRMGHKLFGTTSMVGMKTMAGLAREFDTLEAFDTAHVMRLWADTQAASSIALSMVEEQIKKLSI</sequence>
<comment type="caution">
    <text evidence="23">The sequence shown here is derived from an EMBL/GenBank/DDBJ whole genome shotgun (WGS) entry which is preliminary data.</text>
</comment>
<dbReference type="InterPro" id="IPR036890">
    <property type="entry name" value="HATPase_C_sf"/>
</dbReference>
<dbReference type="CDD" id="cd00088">
    <property type="entry name" value="HPT"/>
    <property type="match status" value="1"/>
</dbReference>
<feature type="domain" description="HPt" evidence="22">
    <location>
        <begin position="1357"/>
        <end position="1455"/>
    </location>
</feature>
<keyword evidence="7" id="KW-0812">Transmembrane</keyword>
<dbReference type="InterPro" id="IPR001789">
    <property type="entry name" value="Sig_transdc_resp-reg_receiver"/>
</dbReference>
<evidence type="ECO:0000256" key="5">
    <source>
        <dbReference type="ARBA" id="ARBA00022553"/>
    </source>
</evidence>
<dbReference type="InterPro" id="IPR013655">
    <property type="entry name" value="PAS_fold_3"/>
</dbReference>
<comment type="subcellular location">
    <subcellularLocation>
        <location evidence="2">Cell membrane</location>
        <topology evidence="2">Multi-pass membrane protein</topology>
    </subcellularLocation>
</comment>
<evidence type="ECO:0000256" key="14">
    <source>
        <dbReference type="ARBA" id="ARBA00064003"/>
    </source>
</evidence>
<dbReference type="SMART" id="SM00387">
    <property type="entry name" value="HATPase_c"/>
    <property type="match status" value="1"/>
</dbReference>
<dbReference type="PROSITE" id="PS50894">
    <property type="entry name" value="HPT"/>
    <property type="match status" value="1"/>
</dbReference>
<feature type="domain" description="PAC" evidence="21">
    <location>
        <begin position="629"/>
        <end position="681"/>
    </location>
</feature>
<dbReference type="PANTHER" id="PTHR45339:SF1">
    <property type="entry name" value="HYBRID SIGNAL TRANSDUCTION HISTIDINE KINASE J"/>
    <property type="match status" value="1"/>
</dbReference>
<accession>A0A327Q2Z9</accession>
<dbReference type="EC" id="2.7.13.3" evidence="3"/>
<reference evidence="23 24" key="1">
    <citation type="submission" date="2018-06" db="EMBL/GenBank/DDBJ databases">
        <title>Genomic Encyclopedia of Archaeal and Bacterial Type Strains, Phase II (KMG-II): from individual species to whole genera.</title>
        <authorList>
            <person name="Goeker M."/>
        </authorList>
    </citation>
    <scope>NUCLEOTIDE SEQUENCE [LARGE SCALE GENOMIC DNA]</scope>
    <source>
        <strain evidence="23 24">DSM 23857</strain>
    </source>
</reference>
<evidence type="ECO:0000256" key="12">
    <source>
        <dbReference type="ARBA" id="ARBA00023012"/>
    </source>
</evidence>
<dbReference type="InterPro" id="IPR000014">
    <property type="entry name" value="PAS"/>
</dbReference>
<organism evidence="23 24">
    <name type="scientific">Chitinophaga skermanii</name>
    <dbReference type="NCBI Taxonomy" id="331697"/>
    <lineage>
        <taxon>Bacteria</taxon>
        <taxon>Pseudomonadati</taxon>
        <taxon>Bacteroidota</taxon>
        <taxon>Chitinophagia</taxon>
        <taxon>Chitinophagales</taxon>
        <taxon>Chitinophagaceae</taxon>
        <taxon>Chitinophaga</taxon>
    </lineage>
</organism>
<dbReference type="FunFam" id="1.10.287.130:FF:000002">
    <property type="entry name" value="Two-component osmosensing histidine kinase"/>
    <property type="match status" value="1"/>
</dbReference>
<gene>
    <name evidence="23" type="ORF">LX64_05080</name>
</gene>
<dbReference type="PRINTS" id="PR00344">
    <property type="entry name" value="BCTRLSENSOR"/>
</dbReference>
<evidence type="ECO:0000313" key="24">
    <source>
        <dbReference type="Proteomes" id="UP000249547"/>
    </source>
</evidence>
<feature type="domain" description="Response regulatory" evidence="19">
    <location>
        <begin position="1205"/>
        <end position="1326"/>
    </location>
</feature>
<dbReference type="SMART" id="SM00091">
    <property type="entry name" value="PAS"/>
    <property type="match status" value="3"/>
</dbReference>
<dbReference type="Pfam" id="PF00512">
    <property type="entry name" value="HisKA"/>
    <property type="match status" value="1"/>
</dbReference>
<evidence type="ECO:0000256" key="6">
    <source>
        <dbReference type="ARBA" id="ARBA00022679"/>
    </source>
</evidence>
<feature type="modified residue" description="Phosphohistidine" evidence="16">
    <location>
        <position position="1396"/>
    </location>
</feature>
<dbReference type="InterPro" id="IPR036097">
    <property type="entry name" value="HisK_dim/P_sf"/>
</dbReference>
<dbReference type="Proteomes" id="UP000249547">
    <property type="component" value="Unassembled WGS sequence"/>
</dbReference>
<dbReference type="Pfam" id="PF01590">
    <property type="entry name" value="GAF"/>
    <property type="match status" value="1"/>
</dbReference>
<dbReference type="Gene3D" id="3.30.450.40">
    <property type="match status" value="1"/>
</dbReference>
<keyword evidence="4" id="KW-1003">Cell membrane</keyword>
<dbReference type="FunFam" id="3.30.565.10:FF:000010">
    <property type="entry name" value="Sensor histidine kinase RcsC"/>
    <property type="match status" value="1"/>
</dbReference>
<keyword evidence="5 17" id="KW-0597">Phosphoprotein</keyword>
<dbReference type="PANTHER" id="PTHR45339">
    <property type="entry name" value="HYBRID SIGNAL TRANSDUCTION HISTIDINE KINASE J"/>
    <property type="match status" value="1"/>
</dbReference>
<protein>
    <recommendedName>
        <fullName evidence="15">Sensory/regulatory protein RpfC</fullName>
        <ecNumber evidence="3">2.7.13.3</ecNumber>
    </recommendedName>
</protein>
<evidence type="ECO:0000256" key="2">
    <source>
        <dbReference type="ARBA" id="ARBA00004651"/>
    </source>
</evidence>
<dbReference type="SUPFAM" id="SSF55874">
    <property type="entry name" value="ATPase domain of HSP90 chaperone/DNA topoisomerase II/histidine kinase"/>
    <property type="match status" value="1"/>
</dbReference>
<dbReference type="Gene3D" id="3.30.450.20">
    <property type="entry name" value="PAS domain"/>
    <property type="match status" value="5"/>
</dbReference>
<dbReference type="PROSITE" id="PS50112">
    <property type="entry name" value="PAS"/>
    <property type="match status" value="3"/>
</dbReference>
<evidence type="ECO:0000256" key="11">
    <source>
        <dbReference type="ARBA" id="ARBA00022989"/>
    </source>
</evidence>
<dbReference type="InterPro" id="IPR003661">
    <property type="entry name" value="HisK_dim/P_dom"/>
</dbReference>
<dbReference type="Pfam" id="PF08447">
    <property type="entry name" value="PAS_3"/>
    <property type="match status" value="1"/>
</dbReference>
<dbReference type="InterPro" id="IPR008207">
    <property type="entry name" value="Sig_transdc_His_kin_Hpt_dom"/>
</dbReference>
<keyword evidence="13" id="KW-0472">Membrane</keyword>
<dbReference type="NCBIfam" id="TIGR00229">
    <property type="entry name" value="sensory_box"/>
    <property type="match status" value="3"/>
</dbReference>
<dbReference type="InterPro" id="IPR011006">
    <property type="entry name" value="CheY-like_superfamily"/>
</dbReference>
<dbReference type="SMART" id="SM00448">
    <property type="entry name" value="REC"/>
    <property type="match status" value="2"/>
</dbReference>
<dbReference type="InterPro" id="IPR036641">
    <property type="entry name" value="HPT_dom_sf"/>
</dbReference>
<dbReference type="Gene3D" id="1.20.120.160">
    <property type="entry name" value="HPT domain"/>
    <property type="match status" value="1"/>
</dbReference>
<dbReference type="GO" id="GO:0005886">
    <property type="term" value="C:plasma membrane"/>
    <property type="evidence" value="ECO:0007669"/>
    <property type="project" value="UniProtKB-SubCell"/>
</dbReference>
<dbReference type="Gene3D" id="3.40.50.2300">
    <property type="match status" value="2"/>
</dbReference>
<feature type="modified residue" description="4-aspartylphosphate" evidence="17">
    <location>
        <position position="1256"/>
    </location>
</feature>
<dbReference type="InterPro" id="IPR000700">
    <property type="entry name" value="PAS-assoc_C"/>
</dbReference>
<keyword evidence="11" id="KW-1133">Transmembrane helix</keyword>
<dbReference type="SMART" id="SM00065">
    <property type="entry name" value="GAF"/>
    <property type="match status" value="1"/>
</dbReference>
<evidence type="ECO:0000256" key="15">
    <source>
        <dbReference type="ARBA" id="ARBA00068150"/>
    </source>
</evidence>
<dbReference type="InterPro" id="IPR005467">
    <property type="entry name" value="His_kinase_dom"/>
</dbReference>
<feature type="domain" description="Histidine kinase" evidence="18">
    <location>
        <begin position="824"/>
        <end position="1046"/>
    </location>
</feature>
<dbReference type="Gene3D" id="3.30.565.10">
    <property type="entry name" value="Histidine kinase-like ATPase, C-terminal domain"/>
    <property type="match status" value="1"/>
</dbReference>
<dbReference type="InterPro" id="IPR004358">
    <property type="entry name" value="Sig_transdc_His_kin-like_C"/>
</dbReference>
<evidence type="ECO:0000259" key="18">
    <source>
        <dbReference type="PROSITE" id="PS50109"/>
    </source>
</evidence>
<evidence type="ECO:0000256" key="13">
    <source>
        <dbReference type="ARBA" id="ARBA00023136"/>
    </source>
</evidence>
<evidence type="ECO:0000256" key="17">
    <source>
        <dbReference type="PROSITE-ProRule" id="PRU00169"/>
    </source>
</evidence>
<keyword evidence="10" id="KW-0067">ATP-binding</keyword>
<dbReference type="Pfam" id="PF01627">
    <property type="entry name" value="Hpt"/>
    <property type="match status" value="1"/>
</dbReference>
<dbReference type="EMBL" id="QLLL01000015">
    <property type="protein sequence ID" value="RAI97572.1"/>
    <property type="molecule type" value="Genomic_DNA"/>
</dbReference>
<keyword evidence="9" id="KW-0418">Kinase</keyword>
<dbReference type="InterPro" id="IPR001610">
    <property type="entry name" value="PAC"/>
</dbReference>
<feature type="domain" description="Response regulatory" evidence="19">
    <location>
        <begin position="1062"/>
        <end position="1182"/>
    </location>
</feature>
<feature type="domain" description="PAS" evidence="20">
    <location>
        <begin position="540"/>
        <end position="592"/>
    </location>
</feature>
<evidence type="ECO:0000256" key="9">
    <source>
        <dbReference type="ARBA" id="ARBA00022777"/>
    </source>
</evidence>
<dbReference type="SMART" id="SM00086">
    <property type="entry name" value="PAC"/>
    <property type="match status" value="4"/>
</dbReference>
<dbReference type="SMART" id="SM00388">
    <property type="entry name" value="HisKA"/>
    <property type="match status" value="1"/>
</dbReference>
<evidence type="ECO:0000256" key="10">
    <source>
        <dbReference type="ARBA" id="ARBA00022840"/>
    </source>
</evidence>
<comment type="subunit">
    <text evidence="14">At low DSF concentrations, interacts with RpfF.</text>
</comment>
<dbReference type="InterPro" id="IPR013656">
    <property type="entry name" value="PAS_4"/>
</dbReference>
<dbReference type="GO" id="GO:0000155">
    <property type="term" value="F:phosphorelay sensor kinase activity"/>
    <property type="evidence" value="ECO:0007669"/>
    <property type="project" value="InterPro"/>
</dbReference>
<evidence type="ECO:0000256" key="7">
    <source>
        <dbReference type="ARBA" id="ARBA00022692"/>
    </source>
</evidence>
<dbReference type="SUPFAM" id="SSF47226">
    <property type="entry name" value="Histidine-containing phosphotransfer domain, HPT domain"/>
    <property type="match status" value="1"/>
</dbReference>